<dbReference type="GO" id="GO:0007018">
    <property type="term" value="P:microtubule-based movement"/>
    <property type="evidence" value="ECO:0007669"/>
    <property type="project" value="InterPro"/>
</dbReference>
<dbReference type="Pfam" id="PF00225">
    <property type="entry name" value="Kinesin"/>
    <property type="match status" value="1"/>
</dbReference>
<sequence length="1170" mass="130401">MVDSGGDCVKVAIRTRPPSEKEIANGEGKIVEMTESYTDDGDQGQVILNDPSGHDEPSKFAFDIVFGLAVEQATIYTAVGQPALTKTFEGYNGTIFAYGQTGSGKSWSMSGGNGDLRGITPRVNEELFQRVSEESVGTKRFLVMCSYFEIYNEIIFDLLNPPADRSKFGGGLQVKEHPVLGIYVKDLTEIVAEGSQKLEDLLETGIKNRAVSSTMMNSTSSRSHSIFTIKVHQKDEEDKSKNVFAKLNLVDLAGSERQKGTGATGQTLKEGANINKSLSALGNVINALVEVASGKKIFIPYRNSKLTRVLQESLGGNSLCTMLATLSPAACNYEETMSTLRYANRAKAIQVSATKNEEASQISRLKAQVDELKKKLETSASGGGRVVGLSEAEREAEKLNYESQVKQMEEMLNSNWGDKAKISEEHERKMQKVAEDQKRAAEAVAEERSRRLKLLQEKNDLELSVRGIIDFVQNLPKLKLPPPVLTGEAPRLWLKHYRSLRLLVAELKEQRTMVLVFKHAFDEDVRLWGEGADANDQGIARTGLNRCLPKLDKLKRGAEKLLQLESRGLKTAHEIAESVNQAVNDLEKFQVLTDGETEDKREVASESTDNEQQNCASVLEVSRLLLVVSQQVQQKIEEIEQIASLEMVQTCEIILQSTKSSLGEGSDASLENLCAALRSFISEPGLSVLPPSMPQKPIRDFLPDDVSDTPETTEAVLSQVIRWDELSGGKMKKPAVELLSRPPPKFLLDVAVTVKVATGFPPSLQTDWPEAREERLERFQSIADAVGASLRTAIDFDPADVLKGKEVAKTLRLLQLLAIAAARSSKQSKMPQSSQPAIPSKMRKGSIRPYQLQTMIDKMLRCIEGAKQHMESLRDAAVAAVCGESSLEQQIEEIQRKLEEEVRARFNQEKALADLEHSVQESQAELKRVSNECDVNAGLVEDDEHVELKRQFETLLLDAASPGDIDEKTMLKLLHGELLVVQHGLDKEEAEQALLVEKQQELEKAIGESTAGAKLIEIEVDKERKRRELEDELMCQSPEEQLLILKAHEKKSRTRAETLDSQIAQMQSEAEERKASIFRLEAESHDVKAKIEDAHLQMQIVQEERDAMREAMEILWNEKTCIDDELHDCMQGYINLTERFQQQQDQACEMEMLVEQKRRGVAMLQKNGFM</sequence>
<organism evidence="10">
    <name type="scientific">Noctiluca scintillans</name>
    <name type="common">Sea sparkle</name>
    <name type="synonym">Red tide dinoflagellate</name>
    <dbReference type="NCBI Taxonomy" id="2966"/>
    <lineage>
        <taxon>Eukaryota</taxon>
        <taxon>Sar</taxon>
        <taxon>Alveolata</taxon>
        <taxon>Dinophyceae</taxon>
        <taxon>Noctilucales</taxon>
        <taxon>Noctilucaceae</taxon>
        <taxon>Noctiluca</taxon>
    </lineage>
</organism>
<name>A0A7S1F1D9_NOCSC</name>
<accession>A0A7S1F1D9</accession>
<keyword evidence="4 7" id="KW-0175">Coiled coil</keyword>
<dbReference type="SUPFAM" id="SSF52540">
    <property type="entry name" value="P-loop containing nucleoside triphosphate hydrolases"/>
    <property type="match status" value="1"/>
</dbReference>
<dbReference type="InterPro" id="IPR019821">
    <property type="entry name" value="Kinesin_motor_CS"/>
</dbReference>
<dbReference type="Gene3D" id="1.10.418.50">
    <property type="entry name" value="Microtubule-binding protein MIP-T3"/>
    <property type="match status" value="1"/>
</dbReference>
<dbReference type="InterPro" id="IPR027640">
    <property type="entry name" value="Kinesin-like_fam"/>
</dbReference>
<dbReference type="InterPro" id="IPR001752">
    <property type="entry name" value="Kinesin_motor_dom"/>
</dbReference>
<feature type="coiled-coil region" evidence="7">
    <location>
        <begin position="1063"/>
        <end position="1111"/>
    </location>
</feature>
<dbReference type="PANTHER" id="PTHR47968:SF36">
    <property type="entry name" value="KINESIN HEAVY CHAIN ISOFORM X1"/>
    <property type="match status" value="1"/>
</dbReference>
<evidence type="ECO:0000256" key="7">
    <source>
        <dbReference type="SAM" id="Coils"/>
    </source>
</evidence>
<dbReference type="AlphaFoldDB" id="A0A7S1F1D9"/>
<gene>
    <name evidence="10" type="ORF">NSCI0253_LOCUS11103</name>
</gene>
<evidence type="ECO:0000256" key="1">
    <source>
        <dbReference type="ARBA" id="ARBA00022701"/>
    </source>
</evidence>
<dbReference type="InterPro" id="IPR036961">
    <property type="entry name" value="Kinesin_motor_dom_sf"/>
</dbReference>
<dbReference type="GO" id="GO:0003777">
    <property type="term" value="F:microtubule motor activity"/>
    <property type="evidence" value="ECO:0007669"/>
    <property type="project" value="InterPro"/>
</dbReference>
<dbReference type="PRINTS" id="PR00380">
    <property type="entry name" value="KINESINHEAVY"/>
</dbReference>
<dbReference type="GO" id="GO:0005874">
    <property type="term" value="C:microtubule"/>
    <property type="evidence" value="ECO:0007669"/>
    <property type="project" value="UniProtKB-KW"/>
</dbReference>
<dbReference type="InterPro" id="IPR027417">
    <property type="entry name" value="P-loop_NTPase"/>
</dbReference>
<dbReference type="InterPro" id="IPR040468">
    <property type="entry name" value="TRAF3IP1_N"/>
</dbReference>
<keyword evidence="1" id="KW-0493">Microtubule</keyword>
<dbReference type="SMART" id="SM00129">
    <property type="entry name" value="KISc"/>
    <property type="match status" value="1"/>
</dbReference>
<feature type="coiled-coil region" evidence="7">
    <location>
        <begin position="884"/>
        <end position="932"/>
    </location>
</feature>
<keyword evidence="2 6" id="KW-0547">Nucleotide-binding</keyword>
<dbReference type="PROSITE" id="PS00411">
    <property type="entry name" value="KINESIN_MOTOR_1"/>
    <property type="match status" value="1"/>
</dbReference>
<dbReference type="PANTHER" id="PTHR47968">
    <property type="entry name" value="CENTROMERE PROTEIN E"/>
    <property type="match status" value="1"/>
</dbReference>
<dbReference type="Pfam" id="PF10243">
    <property type="entry name" value="MIP-T3"/>
    <property type="match status" value="1"/>
</dbReference>
<evidence type="ECO:0000256" key="3">
    <source>
        <dbReference type="ARBA" id="ARBA00022840"/>
    </source>
</evidence>
<keyword evidence="3 6" id="KW-0067">ATP-binding</keyword>
<dbReference type="EMBL" id="HBFQ01015985">
    <property type="protein sequence ID" value="CAD8836755.1"/>
    <property type="molecule type" value="Transcribed_RNA"/>
</dbReference>
<feature type="coiled-coil region" evidence="7">
    <location>
        <begin position="355"/>
        <end position="411"/>
    </location>
</feature>
<comment type="similarity">
    <text evidence="6">Belongs to the TRAFAC class myosin-kinesin ATPase superfamily. Kinesin family.</text>
</comment>
<evidence type="ECO:0000256" key="8">
    <source>
        <dbReference type="SAM" id="MobiDB-lite"/>
    </source>
</evidence>
<evidence type="ECO:0000256" key="6">
    <source>
        <dbReference type="PROSITE-ProRule" id="PRU00283"/>
    </source>
</evidence>
<dbReference type="GO" id="GO:0005524">
    <property type="term" value="F:ATP binding"/>
    <property type="evidence" value="ECO:0007669"/>
    <property type="project" value="UniProtKB-UniRule"/>
</dbReference>
<reference evidence="10" key="1">
    <citation type="submission" date="2021-01" db="EMBL/GenBank/DDBJ databases">
        <authorList>
            <person name="Corre E."/>
            <person name="Pelletier E."/>
            <person name="Niang G."/>
            <person name="Scheremetjew M."/>
            <person name="Finn R."/>
            <person name="Kale V."/>
            <person name="Holt S."/>
            <person name="Cochrane G."/>
            <person name="Meng A."/>
            <person name="Brown T."/>
            <person name="Cohen L."/>
        </authorList>
    </citation>
    <scope>NUCLEOTIDE SEQUENCE</scope>
</reference>
<evidence type="ECO:0000256" key="5">
    <source>
        <dbReference type="ARBA" id="ARBA00023175"/>
    </source>
</evidence>
<evidence type="ECO:0000259" key="9">
    <source>
        <dbReference type="PROSITE" id="PS50067"/>
    </source>
</evidence>
<protein>
    <recommendedName>
        <fullName evidence="9">Kinesin motor domain-containing protein</fullName>
    </recommendedName>
</protein>
<feature type="binding site" evidence="6">
    <location>
        <begin position="99"/>
        <end position="106"/>
    </location>
    <ligand>
        <name>ATP</name>
        <dbReference type="ChEBI" id="CHEBI:30616"/>
    </ligand>
</feature>
<dbReference type="Gene3D" id="3.40.850.10">
    <property type="entry name" value="Kinesin motor domain"/>
    <property type="match status" value="1"/>
</dbReference>
<dbReference type="CDD" id="cd00106">
    <property type="entry name" value="KISc"/>
    <property type="match status" value="1"/>
</dbReference>
<evidence type="ECO:0000313" key="10">
    <source>
        <dbReference type="EMBL" id="CAD8836755.1"/>
    </source>
</evidence>
<proteinExistence type="inferred from homology"/>
<feature type="region of interest" description="Disordered" evidence="8">
    <location>
        <begin position="825"/>
        <end position="844"/>
    </location>
</feature>
<dbReference type="PROSITE" id="PS50067">
    <property type="entry name" value="KINESIN_MOTOR_2"/>
    <property type="match status" value="1"/>
</dbReference>
<evidence type="ECO:0000256" key="4">
    <source>
        <dbReference type="ARBA" id="ARBA00023054"/>
    </source>
</evidence>
<evidence type="ECO:0000256" key="2">
    <source>
        <dbReference type="ARBA" id="ARBA00022741"/>
    </source>
</evidence>
<feature type="domain" description="Kinesin motor" evidence="9">
    <location>
        <begin position="8"/>
        <end position="349"/>
    </location>
</feature>
<dbReference type="GO" id="GO:0008017">
    <property type="term" value="F:microtubule binding"/>
    <property type="evidence" value="ECO:0007669"/>
    <property type="project" value="InterPro"/>
</dbReference>
<keyword evidence="5 6" id="KW-0505">Motor protein</keyword>
<feature type="compositionally biased region" description="Low complexity" evidence="8">
    <location>
        <begin position="825"/>
        <end position="836"/>
    </location>
</feature>
<dbReference type="InterPro" id="IPR042576">
    <property type="entry name" value="TRAF3IP1_N_sf"/>
</dbReference>